<keyword evidence="2" id="KW-1185">Reference proteome</keyword>
<dbReference type="EMBL" id="RFFG01000010">
    <property type="protein sequence ID" value="RMI46098.1"/>
    <property type="molecule type" value="Genomic_DNA"/>
</dbReference>
<gene>
    <name evidence="1" type="ORF">EBO15_07670</name>
</gene>
<sequence>MKYVHPDAKSWRRVPLGDEAYATTTFGRLGFSDILLRVQNVIVEVITEDGDTGENAHDRLIDQQNRAQRVASELTAALNRLRR</sequence>
<evidence type="ECO:0000313" key="2">
    <source>
        <dbReference type="Proteomes" id="UP000282674"/>
    </source>
</evidence>
<comment type="caution">
    <text evidence="1">The sequence shown here is derived from an EMBL/GenBank/DDBJ whole genome shotgun (WGS) entry which is preliminary data.</text>
</comment>
<dbReference type="AlphaFoldDB" id="A0A3M2MFS9"/>
<dbReference type="Proteomes" id="UP000282674">
    <property type="component" value="Unassembled WGS sequence"/>
</dbReference>
<evidence type="ECO:0000313" key="1">
    <source>
        <dbReference type="EMBL" id="RMI46098.1"/>
    </source>
</evidence>
<accession>A0A3M2MFS9</accession>
<name>A0A3M2MFS9_9ACTN</name>
<protein>
    <submittedName>
        <fullName evidence="1">Uncharacterized protein</fullName>
    </submittedName>
</protein>
<reference evidence="1 2" key="1">
    <citation type="submission" date="2018-10" db="EMBL/GenBank/DDBJ databases">
        <title>Isolation from soil.</title>
        <authorList>
            <person name="Hu J."/>
        </authorList>
    </citation>
    <scope>NUCLEOTIDE SEQUENCE [LARGE SCALE GENOMIC DNA]</scope>
    <source>
        <strain evidence="1 2">NEAU-Ht49</strain>
    </source>
</reference>
<proteinExistence type="predicted"/>
<organism evidence="1 2">
    <name type="scientific">Actinomadura harenae</name>
    <dbReference type="NCBI Taxonomy" id="2483351"/>
    <lineage>
        <taxon>Bacteria</taxon>
        <taxon>Bacillati</taxon>
        <taxon>Actinomycetota</taxon>
        <taxon>Actinomycetes</taxon>
        <taxon>Streptosporangiales</taxon>
        <taxon>Thermomonosporaceae</taxon>
        <taxon>Actinomadura</taxon>
    </lineage>
</organism>